<protein>
    <submittedName>
        <fullName evidence="2">Uncharacterized protein</fullName>
    </submittedName>
</protein>
<dbReference type="EMBL" id="QJKJ01000636">
    <property type="protein sequence ID" value="RDY11467.1"/>
    <property type="molecule type" value="Genomic_DNA"/>
</dbReference>
<gene>
    <name evidence="2" type="ORF">CR513_03875</name>
</gene>
<evidence type="ECO:0000313" key="2">
    <source>
        <dbReference type="EMBL" id="RDY11467.1"/>
    </source>
</evidence>
<organism evidence="2 3">
    <name type="scientific">Mucuna pruriens</name>
    <name type="common">Velvet bean</name>
    <name type="synonym">Dolichos pruriens</name>
    <dbReference type="NCBI Taxonomy" id="157652"/>
    <lineage>
        <taxon>Eukaryota</taxon>
        <taxon>Viridiplantae</taxon>
        <taxon>Streptophyta</taxon>
        <taxon>Embryophyta</taxon>
        <taxon>Tracheophyta</taxon>
        <taxon>Spermatophyta</taxon>
        <taxon>Magnoliopsida</taxon>
        <taxon>eudicotyledons</taxon>
        <taxon>Gunneridae</taxon>
        <taxon>Pentapetalae</taxon>
        <taxon>rosids</taxon>
        <taxon>fabids</taxon>
        <taxon>Fabales</taxon>
        <taxon>Fabaceae</taxon>
        <taxon>Papilionoideae</taxon>
        <taxon>50 kb inversion clade</taxon>
        <taxon>NPAAA clade</taxon>
        <taxon>indigoferoid/millettioid clade</taxon>
        <taxon>Phaseoleae</taxon>
        <taxon>Mucuna</taxon>
    </lineage>
</organism>
<name>A0A371I8U3_MUCPR</name>
<feature type="non-terminal residue" evidence="2">
    <location>
        <position position="1"/>
    </location>
</feature>
<dbReference type="Proteomes" id="UP000257109">
    <property type="component" value="Unassembled WGS sequence"/>
</dbReference>
<comment type="caution">
    <text evidence="2">The sequence shown here is derived from an EMBL/GenBank/DDBJ whole genome shotgun (WGS) entry which is preliminary data.</text>
</comment>
<keyword evidence="3" id="KW-1185">Reference proteome</keyword>
<feature type="region of interest" description="Disordered" evidence="1">
    <location>
        <begin position="19"/>
        <end position="105"/>
    </location>
</feature>
<dbReference type="AlphaFoldDB" id="A0A371I8U3"/>
<feature type="compositionally biased region" description="Basic and acidic residues" evidence="1">
    <location>
        <begin position="32"/>
        <end position="51"/>
    </location>
</feature>
<sequence>NYSTLRELVHQTVKVEIQLRRRSSSRRSTTSSRRDKEKEKVRSDKSPKKGSEPSQGHKKIVVTPSPSAPRTKSHDCERRRKVVSGSSHGETSTFIESKSNSDDSRVKGDLLMVKRGSCINVASERLVSKLALPIIVRPTPYRL</sequence>
<evidence type="ECO:0000256" key="1">
    <source>
        <dbReference type="SAM" id="MobiDB-lite"/>
    </source>
</evidence>
<feature type="compositionally biased region" description="Polar residues" evidence="1">
    <location>
        <begin position="84"/>
        <end position="98"/>
    </location>
</feature>
<dbReference type="OrthoDB" id="1719899at2759"/>
<accession>A0A371I8U3</accession>
<proteinExistence type="predicted"/>
<evidence type="ECO:0000313" key="3">
    <source>
        <dbReference type="Proteomes" id="UP000257109"/>
    </source>
</evidence>
<reference evidence="2" key="1">
    <citation type="submission" date="2018-05" db="EMBL/GenBank/DDBJ databases">
        <title>Draft genome of Mucuna pruriens seed.</title>
        <authorList>
            <person name="Nnadi N.E."/>
            <person name="Vos R."/>
            <person name="Hasami M.H."/>
            <person name="Devisetty U.K."/>
            <person name="Aguiy J.C."/>
        </authorList>
    </citation>
    <scope>NUCLEOTIDE SEQUENCE [LARGE SCALE GENOMIC DNA]</scope>
    <source>
        <strain evidence="2">JCA_2017</strain>
    </source>
</reference>